<dbReference type="PANTHER" id="PTHR34406">
    <property type="entry name" value="PROTEIN YCEI"/>
    <property type="match status" value="1"/>
</dbReference>
<dbReference type="SUPFAM" id="SSF101874">
    <property type="entry name" value="YceI-like"/>
    <property type="match status" value="1"/>
</dbReference>
<organism evidence="2 3">
    <name type="scientific">Flavobacterium cupreum</name>
    <dbReference type="NCBI Taxonomy" id="2133766"/>
    <lineage>
        <taxon>Bacteria</taxon>
        <taxon>Pseudomonadati</taxon>
        <taxon>Bacteroidota</taxon>
        <taxon>Flavobacteriia</taxon>
        <taxon>Flavobacteriales</taxon>
        <taxon>Flavobacteriaceae</taxon>
        <taxon>Flavobacterium</taxon>
    </lineage>
</organism>
<gene>
    <name evidence="2" type="ORF">D0817_23880</name>
</gene>
<proteinExistence type="predicted"/>
<evidence type="ECO:0000313" key="2">
    <source>
        <dbReference type="EMBL" id="RUT67910.1"/>
    </source>
</evidence>
<protein>
    <submittedName>
        <fullName evidence="2">Polyisoprenoid-binding protein</fullName>
    </submittedName>
</protein>
<sequence>MTAIRNSKWAVDQGHSEIQFKVKHLAISNVSGIFKTFNGTFQTENEDFTDAEIQFEVDTNSIDTNNSDRDGHLKSPLFLDSEKYPKIKFVGYFRNQNGNKFIEGDLTILETTKNIKMEAEHTGIGTGRFNDIRAGFEISGKINRKDFGLTFHLLNDAGNLVVGEDVKLHFDIQLIKQAE</sequence>
<name>A0A434A0J8_9FLAO</name>
<dbReference type="Proteomes" id="UP000288102">
    <property type="component" value="Unassembled WGS sequence"/>
</dbReference>
<comment type="caution">
    <text evidence="2">The sequence shown here is derived from an EMBL/GenBank/DDBJ whole genome shotgun (WGS) entry which is preliminary data.</text>
</comment>
<dbReference type="InterPro" id="IPR036761">
    <property type="entry name" value="TTHA0802/YceI-like_sf"/>
</dbReference>
<keyword evidence="3" id="KW-1185">Reference proteome</keyword>
<dbReference type="InterPro" id="IPR007372">
    <property type="entry name" value="Lipid/polyisoprenoid-bd_YceI"/>
</dbReference>
<feature type="domain" description="Lipid/polyisoprenoid-binding YceI-like" evidence="1">
    <location>
        <begin position="8"/>
        <end position="175"/>
    </location>
</feature>
<dbReference type="EMBL" id="QWDM01000024">
    <property type="protein sequence ID" value="RUT67910.1"/>
    <property type="molecule type" value="Genomic_DNA"/>
</dbReference>
<dbReference type="OrthoDB" id="9811006at2"/>
<dbReference type="SMART" id="SM00867">
    <property type="entry name" value="YceI"/>
    <property type="match status" value="1"/>
</dbReference>
<evidence type="ECO:0000313" key="3">
    <source>
        <dbReference type="Proteomes" id="UP000288102"/>
    </source>
</evidence>
<evidence type="ECO:0000259" key="1">
    <source>
        <dbReference type="SMART" id="SM00867"/>
    </source>
</evidence>
<dbReference type="RefSeq" id="WP_127340794.1">
    <property type="nucleotide sequence ID" value="NZ_QWDM01000024.1"/>
</dbReference>
<accession>A0A434A0J8</accession>
<dbReference type="Gene3D" id="2.40.128.110">
    <property type="entry name" value="Lipid/polyisoprenoid-binding, YceI-like"/>
    <property type="match status" value="1"/>
</dbReference>
<reference evidence="3" key="1">
    <citation type="journal article" date="2019" name="Syst. Appl. Microbiol.">
        <title>Flavobacterium circumlabens sp. nov. and Flavobacterium cupreum sp. nov., two psychrotrophic species isolated from Antarctic environmental samples.</title>
        <authorList>
            <person name="Kralova S."/>
            <person name="Busse H.-J."/>
            <person name="Svec P."/>
            <person name="Maslanova I."/>
            <person name="Stankova E."/>
            <person name="Bartak M."/>
            <person name="Sedlacek I."/>
        </authorList>
    </citation>
    <scope>NUCLEOTIDE SEQUENCE [LARGE SCALE GENOMIC DNA]</scope>
    <source>
        <strain evidence="3">CCM 8825</strain>
    </source>
</reference>
<dbReference type="Pfam" id="PF04264">
    <property type="entry name" value="YceI"/>
    <property type="match status" value="1"/>
</dbReference>
<dbReference type="AlphaFoldDB" id="A0A434A0J8"/>
<dbReference type="PANTHER" id="PTHR34406:SF1">
    <property type="entry name" value="PROTEIN YCEI"/>
    <property type="match status" value="1"/>
</dbReference>